<dbReference type="PANTHER" id="PTHR12394">
    <property type="entry name" value="ZYGIN"/>
    <property type="match status" value="1"/>
</dbReference>
<reference evidence="5" key="1">
    <citation type="journal article" date="2004" name="Nature">
        <title>Genome duplication in the teleost fish Tetraodon nigroviridis reveals the early vertebrate proto-karyotype.</title>
        <authorList>
            <person name="Jaillon O."/>
            <person name="Aury J.-M."/>
            <person name="Brunet F."/>
            <person name="Petit J.-L."/>
            <person name="Stange-Thomann N."/>
            <person name="Mauceli E."/>
            <person name="Bouneau L."/>
            <person name="Fischer C."/>
            <person name="Ozouf-Costaz C."/>
            <person name="Bernot A."/>
            <person name="Nicaud S."/>
            <person name="Jaffe D."/>
            <person name="Fisher S."/>
            <person name="Lutfalla G."/>
            <person name="Dossat C."/>
            <person name="Segurens B."/>
            <person name="Dasilva C."/>
            <person name="Salanoubat M."/>
            <person name="Levy M."/>
            <person name="Boudet N."/>
            <person name="Castellano S."/>
            <person name="Anthouard V."/>
            <person name="Jubin C."/>
            <person name="Castelli V."/>
            <person name="Katinka M."/>
            <person name="Vacherie B."/>
            <person name="Biemont C."/>
            <person name="Skalli Z."/>
            <person name="Cattolico L."/>
            <person name="Poulain J."/>
            <person name="De Berardinis V."/>
            <person name="Cruaud C."/>
            <person name="Duprat S."/>
            <person name="Brottier P."/>
            <person name="Coutanceau J.-P."/>
            <person name="Gouzy J."/>
            <person name="Parra G."/>
            <person name="Lardier G."/>
            <person name="Chapple C."/>
            <person name="McKernan K.J."/>
            <person name="McEwan P."/>
            <person name="Bosak S."/>
            <person name="Kellis M."/>
            <person name="Volff J.-N."/>
            <person name="Guigo R."/>
            <person name="Zody M.C."/>
            <person name="Mesirov J."/>
            <person name="Lindblad-Toh K."/>
            <person name="Birren B."/>
            <person name="Nusbaum C."/>
            <person name="Kahn D."/>
            <person name="Robinson-Rechavi M."/>
            <person name="Laudet V."/>
            <person name="Schachter V."/>
            <person name="Quetier F."/>
            <person name="Saurin W."/>
            <person name="Scarpelli C."/>
            <person name="Wincker P."/>
            <person name="Lander E.S."/>
            <person name="Weissenbach J."/>
            <person name="Roest Crollius H."/>
        </authorList>
    </citation>
    <scope>NUCLEOTIDE SEQUENCE [LARGE SCALE GENOMIC DNA]</scope>
</reference>
<dbReference type="Pfam" id="PF07763">
    <property type="entry name" value="FEZ"/>
    <property type="match status" value="1"/>
</dbReference>
<dbReference type="EMBL" id="CAAE01002245">
    <property type="protein sequence ID" value="CAF87351.1"/>
    <property type="molecule type" value="Genomic_DNA"/>
</dbReference>
<feature type="compositionally biased region" description="Basic and acidic residues" evidence="4">
    <location>
        <begin position="71"/>
        <end position="80"/>
    </location>
</feature>
<sequence>VWVALTSSYGCVQPPDWKRSHAGRLGIPAVPPKSSPKAAEEPSDEEELREQLDMHSIIVSCLTQEPLLTADRGEESEHRQAQRAPGGVGDGGPEALGGAGAAAGPARRAGLREGGEERLHLHPHRGAEPSEGAAGAEEKEEEEPQRDAPGRLGEVGGGGESTLLVVCPPRPPPSSAPSVLQRFSMEALSSAIQSSFRQTFEQLQPATAFNHRHPLRENGTASFAGGPADPDQEWVHATFRGPPAVAPIHSLLPSAFQSSRP</sequence>
<dbReference type="GO" id="GO:0030424">
    <property type="term" value="C:axon"/>
    <property type="evidence" value="ECO:0007669"/>
    <property type="project" value="TreeGrafter"/>
</dbReference>
<feature type="region of interest" description="Disordered" evidence="4">
    <location>
        <begin position="210"/>
        <end position="240"/>
    </location>
</feature>
<evidence type="ECO:0000256" key="3">
    <source>
        <dbReference type="ARBA" id="ARBA00023054"/>
    </source>
</evidence>
<reference evidence="5" key="2">
    <citation type="submission" date="2004-02" db="EMBL/GenBank/DDBJ databases">
        <authorList>
            <consortium name="Genoscope"/>
            <consortium name="Whitehead Institute Centre for Genome Research"/>
        </authorList>
    </citation>
    <scope>NUCLEOTIDE SEQUENCE</scope>
</reference>
<protein>
    <submittedName>
        <fullName evidence="5">(spotted green pufferfish) hypothetical protein</fullName>
    </submittedName>
</protein>
<proteinExistence type="inferred from homology"/>
<keyword evidence="2" id="KW-0597">Phosphoprotein</keyword>
<evidence type="ECO:0000256" key="4">
    <source>
        <dbReference type="SAM" id="MobiDB-lite"/>
    </source>
</evidence>
<comment type="caution">
    <text evidence="5">The sequence shown here is derived from an EMBL/GenBank/DDBJ whole genome shotgun (WGS) entry which is preliminary data.</text>
</comment>
<dbReference type="KEGG" id="tng:GSTEN00038349G001"/>
<dbReference type="OrthoDB" id="7959977at2759"/>
<dbReference type="PANTHER" id="PTHR12394:SF11">
    <property type="entry name" value="FASCICULATION AND ELONGATION PROTEIN ZETA-2"/>
    <property type="match status" value="1"/>
</dbReference>
<feature type="non-terminal residue" evidence="5">
    <location>
        <position position="261"/>
    </location>
</feature>
<dbReference type="AlphaFoldDB" id="Q4TID1"/>
<evidence type="ECO:0000256" key="2">
    <source>
        <dbReference type="ARBA" id="ARBA00022553"/>
    </source>
</evidence>
<organism evidence="5">
    <name type="scientific">Tetraodon nigroviridis</name>
    <name type="common">Spotted green pufferfish</name>
    <name type="synonym">Chelonodon nigroviridis</name>
    <dbReference type="NCBI Taxonomy" id="99883"/>
    <lineage>
        <taxon>Eukaryota</taxon>
        <taxon>Metazoa</taxon>
        <taxon>Chordata</taxon>
        <taxon>Craniata</taxon>
        <taxon>Vertebrata</taxon>
        <taxon>Euteleostomi</taxon>
        <taxon>Actinopterygii</taxon>
        <taxon>Neopterygii</taxon>
        <taxon>Teleostei</taxon>
        <taxon>Neoteleostei</taxon>
        <taxon>Acanthomorphata</taxon>
        <taxon>Eupercaria</taxon>
        <taxon>Tetraodontiformes</taxon>
        <taxon>Tetradontoidea</taxon>
        <taxon>Tetraodontidae</taxon>
        <taxon>Tetraodon</taxon>
    </lineage>
</organism>
<comment type="similarity">
    <text evidence="1">Belongs to the zygin family.</text>
</comment>
<evidence type="ECO:0000256" key="1">
    <source>
        <dbReference type="ARBA" id="ARBA00006788"/>
    </source>
</evidence>
<feature type="compositionally biased region" description="Gly residues" evidence="4">
    <location>
        <begin position="86"/>
        <end position="101"/>
    </location>
</feature>
<evidence type="ECO:0000313" key="5">
    <source>
        <dbReference type="EMBL" id="CAF87351.1"/>
    </source>
</evidence>
<accession>Q4TID1</accession>
<name>Q4TID1_TETNG</name>
<gene>
    <name evidence="5" type="ORF">GSTENG00038349001</name>
</gene>
<feature type="compositionally biased region" description="Basic and acidic residues" evidence="4">
    <location>
        <begin position="110"/>
        <end position="128"/>
    </location>
</feature>
<keyword evidence="3" id="KW-0175">Coiled coil</keyword>
<dbReference type="InterPro" id="IPR011680">
    <property type="entry name" value="FEZ"/>
</dbReference>
<dbReference type="GO" id="GO:0005737">
    <property type="term" value="C:cytoplasm"/>
    <property type="evidence" value="ECO:0007669"/>
    <property type="project" value="TreeGrafter"/>
</dbReference>
<feature type="region of interest" description="Disordered" evidence="4">
    <location>
        <begin position="15"/>
        <end position="178"/>
    </location>
</feature>